<name>A0A1I8GC23_9PLAT</name>
<dbReference type="AlphaFoldDB" id="A0A1I8GC23"/>
<evidence type="ECO:0000313" key="2">
    <source>
        <dbReference type="WBParaSite" id="maker-uti_cns_0001500-snap-gene-0.10-mRNA-1"/>
    </source>
</evidence>
<dbReference type="SUPFAM" id="SSF48366">
    <property type="entry name" value="Ras GEF"/>
    <property type="match status" value="1"/>
</dbReference>
<dbReference type="SMART" id="SM00147">
    <property type="entry name" value="RasGEF"/>
    <property type="match status" value="1"/>
</dbReference>
<dbReference type="PANTHER" id="PTHR23113:SF368">
    <property type="entry name" value="CELL DIVISION CONTROL PROTEIN 25"/>
    <property type="match status" value="1"/>
</dbReference>
<reference evidence="2" key="1">
    <citation type="submission" date="2016-11" db="UniProtKB">
        <authorList>
            <consortium name="WormBaseParasite"/>
        </authorList>
    </citation>
    <scope>IDENTIFICATION</scope>
</reference>
<dbReference type="STRING" id="282301.A0A1I8GC23"/>
<dbReference type="Gene3D" id="1.10.840.10">
    <property type="entry name" value="Ras guanine-nucleotide exchange factors catalytic domain"/>
    <property type="match status" value="1"/>
</dbReference>
<dbReference type="Gene3D" id="2.30.29.30">
    <property type="entry name" value="Pleckstrin-homology domain (PH domain)/Phosphotyrosine-binding domain (PTB)"/>
    <property type="match status" value="1"/>
</dbReference>
<dbReference type="OrthoDB" id="10254377at2759"/>
<dbReference type="GO" id="GO:0005886">
    <property type="term" value="C:plasma membrane"/>
    <property type="evidence" value="ECO:0007669"/>
    <property type="project" value="TreeGrafter"/>
</dbReference>
<dbReference type="InterPro" id="IPR036964">
    <property type="entry name" value="RASGEF_cat_dom_sf"/>
</dbReference>
<sequence length="782" mass="85424">MQLACQDGQASSSICMCTKVGILSAYCYVNDTCMSWIEPYQQLQPQQKCASLSNISLYMDSIDHADGLAHFAGCFGAGGSESGGLAVGCVSGPKRSDSLPGPADPVGSAGFFPDLQAAADEPQSDHETVLFELTRVPAEDLARELTLIFLREFQAITPDELTSLGWSKRDKLVRAPNVVRFTLLFNRVNFWAQRCILEAKQLPHRAAVLAHFIRLGKKLLRHQNLHAAFAVLAALQSQPVYRLKRTWDLLPRKCCDAYQRLVDLFSADSNHDRLRRFLQEARLPIIPYLGLYMNDLVYIDACYPSTGGLLEAQSRTDQMNNICRIISENQQSAYSFPSKPHIRRYLESQSYIEEMQSIIEAENYNISLELEPKQGSDSQLLVHRGGGQDGDGQQRRRQRQQHQPDSVRLKPPQGLDCCYVSGDGAGAVTMVSHRKSKSLGDASALHDHHAISAPGGGLGATPRPDRQRPGVGDVAFLPMSAGHPNGIEHLRNLIDDSLPVSTADCSNASLSSNAPVATGGAAGPLSAPPSSPPPLSSPAASPQLQRQQQPAPPLPRPEIRLLPSTPLERQEAEPLCQGPLERKSIFKLGKRQTRSRYRRFWAELTLEASGPQLRLYPPCQRLLLPSSFSGGDRRRHYKEAWKHAQSLENASLVDDVGEVDSRGRQLQLPQGGNRLAFQINFDDQCESAAGRQHASLSGLKFSSYKYRVCHGGSAAAAAAAAGQPLPGRDHWVAAIRQAIDMCRQEKALIDFNDAAPSTLTMAAASATTASSSRSGSAEWTCL</sequence>
<dbReference type="InterPro" id="IPR001895">
    <property type="entry name" value="RASGEF_cat_dom"/>
</dbReference>
<evidence type="ECO:0000313" key="1">
    <source>
        <dbReference type="Proteomes" id="UP000095280"/>
    </source>
</evidence>
<organism evidence="1 2">
    <name type="scientific">Macrostomum lignano</name>
    <dbReference type="NCBI Taxonomy" id="282301"/>
    <lineage>
        <taxon>Eukaryota</taxon>
        <taxon>Metazoa</taxon>
        <taxon>Spiralia</taxon>
        <taxon>Lophotrochozoa</taxon>
        <taxon>Platyhelminthes</taxon>
        <taxon>Rhabditophora</taxon>
        <taxon>Macrostomorpha</taxon>
        <taxon>Macrostomida</taxon>
        <taxon>Macrostomidae</taxon>
        <taxon>Macrostomum</taxon>
    </lineage>
</organism>
<dbReference type="GO" id="GO:0005085">
    <property type="term" value="F:guanyl-nucleotide exchange factor activity"/>
    <property type="evidence" value="ECO:0007669"/>
    <property type="project" value="UniProtKB-KW"/>
</dbReference>
<dbReference type="PROSITE" id="PS50009">
    <property type="entry name" value="RASGEF_CAT"/>
    <property type="match status" value="1"/>
</dbReference>
<proteinExistence type="predicted"/>
<dbReference type="PANTHER" id="PTHR23113">
    <property type="entry name" value="GUANINE NUCLEOTIDE EXCHANGE FACTOR"/>
    <property type="match status" value="1"/>
</dbReference>
<protein>
    <submittedName>
        <fullName evidence="2">Ras-GEF domain-containing protein</fullName>
    </submittedName>
</protein>
<dbReference type="InterPro" id="IPR023578">
    <property type="entry name" value="Ras_GEF_dom_sf"/>
</dbReference>
<dbReference type="Proteomes" id="UP000095280">
    <property type="component" value="Unplaced"/>
</dbReference>
<accession>A0A1I8GC23</accession>
<keyword evidence="1" id="KW-1185">Reference proteome</keyword>
<dbReference type="WBParaSite" id="maker-uti_cns_0001500-snap-gene-0.10-mRNA-1">
    <property type="protein sequence ID" value="maker-uti_cns_0001500-snap-gene-0.10-mRNA-1"/>
    <property type="gene ID" value="maker-uti_cns_0001500-snap-gene-0.10"/>
</dbReference>
<dbReference type="Pfam" id="PF00617">
    <property type="entry name" value="RasGEF"/>
    <property type="match status" value="1"/>
</dbReference>
<dbReference type="InterPro" id="IPR008937">
    <property type="entry name" value="Ras-like_GEF"/>
</dbReference>
<dbReference type="GO" id="GO:0007265">
    <property type="term" value="P:Ras protein signal transduction"/>
    <property type="evidence" value="ECO:0007669"/>
    <property type="project" value="TreeGrafter"/>
</dbReference>
<dbReference type="InterPro" id="IPR011993">
    <property type="entry name" value="PH-like_dom_sf"/>
</dbReference>